<dbReference type="AlphaFoldDB" id="A0AAD5QRV4"/>
<evidence type="ECO:0000313" key="3">
    <source>
        <dbReference type="Proteomes" id="UP001196413"/>
    </source>
</evidence>
<accession>A0AAD5QRV4</accession>
<feature type="region of interest" description="Disordered" evidence="1">
    <location>
        <begin position="1"/>
        <end position="99"/>
    </location>
</feature>
<gene>
    <name evidence="2" type="ORF">KIN20_021876</name>
</gene>
<feature type="compositionally biased region" description="Polar residues" evidence="1">
    <location>
        <begin position="1"/>
        <end position="10"/>
    </location>
</feature>
<organism evidence="2 3">
    <name type="scientific">Parelaphostrongylus tenuis</name>
    <name type="common">Meningeal worm</name>
    <dbReference type="NCBI Taxonomy" id="148309"/>
    <lineage>
        <taxon>Eukaryota</taxon>
        <taxon>Metazoa</taxon>
        <taxon>Ecdysozoa</taxon>
        <taxon>Nematoda</taxon>
        <taxon>Chromadorea</taxon>
        <taxon>Rhabditida</taxon>
        <taxon>Rhabditina</taxon>
        <taxon>Rhabditomorpha</taxon>
        <taxon>Strongyloidea</taxon>
        <taxon>Metastrongylidae</taxon>
        <taxon>Parelaphostrongylus</taxon>
    </lineage>
</organism>
<name>A0AAD5QRV4_PARTN</name>
<evidence type="ECO:0000256" key="1">
    <source>
        <dbReference type="SAM" id="MobiDB-lite"/>
    </source>
</evidence>
<proteinExistence type="predicted"/>
<feature type="compositionally biased region" description="Basic and acidic residues" evidence="1">
    <location>
        <begin position="11"/>
        <end position="35"/>
    </location>
</feature>
<sequence length="99" mass="10499">MSAGASVQSESEGKSETLEDARNENNVEHVFEKNHNKTRHTHSYEPSIAGINTNKTMTTTTTTTTTMTTNNSRCRRQYGSSVSGGSDGGGRHGGSGGYG</sequence>
<dbReference type="EMBL" id="JAHQIW010004423">
    <property type="protein sequence ID" value="KAJ1362353.1"/>
    <property type="molecule type" value="Genomic_DNA"/>
</dbReference>
<feature type="compositionally biased region" description="Gly residues" evidence="1">
    <location>
        <begin position="85"/>
        <end position="99"/>
    </location>
</feature>
<evidence type="ECO:0000313" key="2">
    <source>
        <dbReference type="EMBL" id="KAJ1362353.1"/>
    </source>
</evidence>
<comment type="caution">
    <text evidence="2">The sequence shown here is derived from an EMBL/GenBank/DDBJ whole genome shotgun (WGS) entry which is preliminary data.</text>
</comment>
<reference evidence="2" key="1">
    <citation type="submission" date="2021-06" db="EMBL/GenBank/DDBJ databases">
        <title>Parelaphostrongylus tenuis whole genome reference sequence.</title>
        <authorList>
            <person name="Garwood T.J."/>
            <person name="Larsen P.A."/>
            <person name="Fountain-Jones N.M."/>
            <person name="Garbe J.R."/>
            <person name="Macchietto M.G."/>
            <person name="Kania S.A."/>
            <person name="Gerhold R.W."/>
            <person name="Richards J.E."/>
            <person name="Wolf T.M."/>
        </authorList>
    </citation>
    <scope>NUCLEOTIDE SEQUENCE</scope>
    <source>
        <strain evidence="2">MNPRO001-30</strain>
        <tissue evidence="2">Meninges</tissue>
    </source>
</reference>
<dbReference type="Proteomes" id="UP001196413">
    <property type="component" value="Unassembled WGS sequence"/>
</dbReference>
<feature type="compositionally biased region" description="Low complexity" evidence="1">
    <location>
        <begin position="52"/>
        <end position="71"/>
    </location>
</feature>
<protein>
    <submittedName>
        <fullName evidence="2">Uncharacterized protein</fullName>
    </submittedName>
</protein>
<keyword evidence="3" id="KW-1185">Reference proteome</keyword>